<comment type="subcellular location">
    <subcellularLocation>
        <location evidence="1">Membrane</location>
    </subcellularLocation>
</comment>
<evidence type="ECO:0000256" key="9">
    <source>
        <dbReference type="SAM" id="MobiDB-lite"/>
    </source>
</evidence>
<dbReference type="InterPro" id="IPR005807">
    <property type="entry name" value="SecE_bac"/>
</dbReference>
<protein>
    <submittedName>
        <fullName evidence="11">Preprotein translocase subunit SecE</fullName>
    </submittedName>
</protein>
<dbReference type="PANTHER" id="PTHR33910">
    <property type="entry name" value="PROTEIN TRANSLOCASE SUBUNIT SECE"/>
    <property type="match status" value="1"/>
</dbReference>
<keyword evidence="6 10" id="KW-1133">Transmembrane helix</keyword>
<dbReference type="GO" id="GO:0005886">
    <property type="term" value="C:plasma membrane"/>
    <property type="evidence" value="ECO:0007669"/>
    <property type="project" value="TreeGrafter"/>
</dbReference>
<keyword evidence="4 10" id="KW-0812">Transmembrane</keyword>
<dbReference type="GO" id="GO:0006605">
    <property type="term" value="P:protein targeting"/>
    <property type="evidence" value="ECO:0007669"/>
    <property type="project" value="InterPro"/>
</dbReference>
<dbReference type="NCBIfam" id="TIGR00964">
    <property type="entry name" value="secE_bact"/>
    <property type="match status" value="1"/>
</dbReference>
<feature type="transmembrane region" description="Helical" evidence="10">
    <location>
        <begin position="75"/>
        <end position="97"/>
    </location>
</feature>
<proteinExistence type="predicted"/>
<dbReference type="Proteomes" id="UP001059824">
    <property type="component" value="Chromosome"/>
</dbReference>
<dbReference type="RefSeq" id="WP_260764321.1">
    <property type="nucleotide sequence ID" value="NZ_CP045921.1"/>
</dbReference>
<dbReference type="InterPro" id="IPR038379">
    <property type="entry name" value="SecE_sf"/>
</dbReference>
<evidence type="ECO:0000256" key="7">
    <source>
        <dbReference type="ARBA" id="ARBA00023010"/>
    </source>
</evidence>
<keyword evidence="3" id="KW-1003">Cell membrane</keyword>
<keyword evidence="2" id="KW-0813">Transport</keyword>
<gene>
    <name evidence="11" type="primary">secE</name>
    <name evidence="11" type="ORF">GII36_02865</name>
</gene>
<accession>A0A857MJQ2</accession>
<organism evidence="11 12">
    <name type="scientific">Candidatus Mycosynbacter amalyticus</name>
    <dbReference type="NCBI Taxonomy" id="2665156"/>
    <lineage>
        <taxon>Bacteria</taxon>
        <taxon>Candidatus Saccharimonadota</taxon>
        <taxon>Candidatus Saccharimonadota incertae sedis</taxon>
        <taxon>Candidatus Mycosynbacter</taxon>
    </lineage>
</organism>
<dbReference type="EMBL" id="CP045921">
    <property type="protein sequence ID" value="QHN42783.1"/>
    <property type="molecule type" value="Genomic_DNA"/>
</dbReference>
<keyword evidence="8 10" id="KW-0472">Membrane</keyword>
<feature type="compositionally biased region" description="Basic and acidic residues" evidence="9">
    <location>
        <begin position="32"/>
        <end position="46"/>
    </location>
</feature>
<dbReference type="GO" id="GO:0009306">
    <property type="term" value="P:protein secretion"/>
    <property type="evidence" value="ECO:0007669"/>
    <property type="project" value="InterPro"/>
</dbReference>
<dbReference type="InterPro" id="IPR001901">
    <property type="entry name" value="Translocase_SecE/Sec61-g"/>
</dbReference>
<evidence type="ECO:0000256" key="8">
    <source>
        <dbReference type="ARBA" id="ARBA00023136"/>
    </source>
</evidence>
<dbReference type="Pfam" id="PF00584">
    <property type="entry name" value="SecE"/>
    <property type="match status" value="1"/>
</dbReference>
<evidence type="ECO:0000256" key="2">
    <source>
        <dbReference type="ARBA" id="ARBA00022448"/>
    </source>
</evidence>
<evidence type="ECO:0000256" key="1">
    <source>
        <dbReference type="ARBA" id="ARBA00004370"/>
    </source>
</evidence>
<keyword evidence="12" id="KW-1185">Reference proteome</keyword>
<evidence type="ECO:0000256" key="10">
    <source>
        <dbReference type="SAM" id="Phobius"/>
    </source>
</evidence>
<dbReference type="PANTHER" id="PTHR33910:SF1">
    <property type="entry name" value="PROTEIN TRANSLOCASE SUBUNIT SECE"/>
    <property type="match status" value="1"/>
</dbReference>
<sequence>MADKKKASSSKVTTRVVASTDGAKKPAKKQTVKTDKVAAKPADTTKKSKVKKQRDNYFIGAWRELKQVRWPDRKATWGLTFAVVVYSIFFFLLVIALDAVFKYLFDFLVKG</sequence>
<evidence type="ECO:0000256" key="4">
    <source>
        <dbReference type="ARBA" id="ARBA00022692"/>
    </source>
</evidence>
<dbReference type="Gene3D" id="1.20.5.1030">
    <property type="entry name" value="Preprotein translocase secy subunit"/>
    <property type="match status" value="1"/>
</dbReference>
<dbReference type="GO" id="GO:0008320">
    <property type="term" value="F:protein transmembrane transporter activity"/>
    <property type="evidence" value="ECO:0007669"/>
    <property type="project" value="InterPro"/>
</dbReference>
<dbReference type="AlphaFoldDB" id="A0A857MJQ2"/>
<keyword evidence="7" id="KW-0811">Translocation</keyword>
<evidence type="ECO:0000256" key="6">
    <source>
        <dbReference type="ARBA" id="ARBA00022989"/>
    </source>
</evidence>
<dbReference type="GO" id="GO:0043952">
    <property type="term" value="P:protein transport by the Sec complex"/>
    <property type="evidence" value="ECO:0007669"/>
    <property type="project" value="TreeGrafter"/>
</dbReference>
<name>A0A857MJQ2_9BACT</name>
<dbReference type="GO" id="GO:0006886">
    <property type="term" value="P:intracellular protein transport"/>
    <property type="evidence" value="ECO:0007669"/>
    <property type="project" value="InterPro"/>
</dbReference>
<evidence type="ECO:0000313" key="12">
    <source>
        <dbReference type="Proteomes" id="UP001059824"/>
    </source>
</evidence>
<evidence type="ECO:0000313" key="11">
    <source>
        <dbReference type="EMBL" id="QHN42783.1"/>
    </source>
</evidence>
<feature type="region of interest" description="Disordered" evidence="9">
    <location>
        <begin position="1"/>
        <end position="48"/>
    </location>
</feature>
<keyword evidence="5" id="KW-0653">Protein transport</keyword>
<dbReference type="KEGG" id="mama:GII36_02865"/>
<evidence type="ECO:0000256" key="3">
    <source>
        <dbReference type="ARBA" id="ARBA00022475"/>
    </source>
</evidence>
<evidence type="ECO:0000256" key="5">
    <source>
        <dbReference type="ARBA" id="ARBA00022927"/>
    </source>
</evidence>
<reference evidence="11" key="1">
    <citation type="journal article" date="2021" name="Nat. Microbiol.">
        <title>Cocultivation of an ultrasmall environmental parasitic bacterium with lytic ability against bacteria associated with wastewater foams.</title>
        <authorList>
            <person name="Batinovic S."/>
            <person name="Rose J.J.A."/>
            <person name="Ratcliffe J."/>
            <person name="Seviour R.J."/>
            <person name="Petrovski S."/>
        </authorList>
    </citation>
    <scope>NUCLEOTIDE SEQUENCE</scope>
    <source>
        <strain evidence="11">JR1</strain>
    </source>
</reference>